<feature type="compositionally biased region" description="Low complexity" evidence="1">
    <location>
        <begin position="259"/>
        <end position="272"/>
    </location>
</feature>
<evidence type="ECO:0000256" key="1">
    <source>
        <dbReference type="SAM" id="MobiDB-lite"/>
    </source>
</evidence>
<dbReference type="EMBL" id="UINC01047820">
    <property type="protein sequence ID" value="SVB57568.1"/>
    <property type="molecule type" value="Genomic_DNA"/>
</dbReference>
<dbReference type="InterPro" id="IPR037053">
    <property type="entry name" value="Phage_tail_collar_dom_sf"/>
</dbReference>
<dbReference type="Pfam" id="PF07484">
    <property type="entry name" value="Collar"/>
    <property type="match status" value="1"/>
</dbReference>
<dbReference type="Gene3D" id="3.90.1340.10">
    <property type="entry name" value="Phage tail collar domain"/>
    <property type="match status" value="1"/>
</dbReference>
<organism evidence="3">
    <name type="scientific">marine metagenome</name>
    <dbReference type="NCBI Taxonomy" id="408172"/>
    <lineage>
        <taxon>unclassified sequences</taxon>
        <taxon>metagenomes</taxon>
        <taxon>ecological metagenomes</taxon>
    </lineage>
</organism>
<dbReference type="SUPFAM" id="SSF88874">
    <property type="entry name" value="Receptor-binding domain of short tail fibre protein gp12"/>
    <property type="match status" value="1"/>
</dbReference>
<reference evidence="3" key="1">
    <citation type="submission" date="2018-05" db="EMBL/GenBank/DDBJ databases">
        <authorList>
            <person name="Lanie J.A."/>
            <person name="Ng W.-L."/>
            <person name="Kazmierczak K.M."/>
            <person name="Andrzejewski T.M."/>
            <person name="Davidsen T.M."/>
            <person name="Wayne K.J."/>
            <person name="Tettelin H."/>
            <person name="Glass J.I."/>
            <person name="Rusch D."/>
            <person name="Podicherti R."/>
            <person name="Tsui H.-C.T."/>
            <person name="Winkler M.E."/>
        </authorList>
    </citation>
    <scope>NUCLEOTIDE SEQUENCE</scope>
</reference>
<dbReference type="InterPro" id="IPR011083">
    <property type="entry name" value="Phage_tail_collar_dom"/>
</dbReference>
<gene>
    <name evidence="3" type="ORF">METZ01_LOCUS210422</name>
</gene>
<evidence type="ECO:0000259" key="2">
    <source>
        <dbReference type="Pfam" id="PF07484"/>
    </source>
</evidence>
<dbReference type="AlphaFoldDB" id="A0A382F3J0"/>
<feature type="compositionally biased region" description="Basic and acidic residues" evidence="1">
    <location>
        <begin position="242"/>
        <end position="252"/>
    </location>
</feature>
<sequence>MANTTNFSIEKASVGGARNSWGGINNVGIDKIDELLALAMPLGTIQMYPLSTAPVPTANGGTWLICDGGTKVRTDFPDLYTLIGSTYGTEPSASTFLLPDLRARVPVGYNVAAIGSGVTVRSIRAMAATSGGTEGHILTEGELDQHEHPLPLTTHVHAFTTADKATGITETNLAKSNVTLNDHSHTGEKWTDYQASDAGAGQLVQSMYINPRRQDLDFTVSTFSGAALLKDDGDSNNGHKHTLTDPEHKHTGTTDPKVTGITTTNSTGSSSSHNNMQPFIVVQYIILAKHPSF</sequence>
<accession>A0A382F3J0</accession>
<name>A0A382F3J0_9ZZZZ</name>
<evidence type="ECO:0000313" key="3">
    <source>
        <dbReference type="EMBL" id="SVB57568.1"/>
    </source>
</evidence>
<protein>
    <recommendedName>
        <fullName evidence="2">Phage tail collar domain-containing protein</fullName>
    </recommendedName>
</protein>
<feature type="region of interest" description="Disordered" evidence="1">
    <location>
        <begin position="230"/>
        <end position="273"/>
    </location>
</feature>
<feature type="domain" description="Phage tail collar" evidence="2">
    <location>
        <begin position="43"/>
        <end position="106"/>
    </location>
</feature>
<proteinExistence type="predicted"/>